<dbReference type="AlphaFoldDB" id="A0A1X2GF55"/>
<dbReference type="OrthoDB" id="2117820at2759"/>
<protein>
    <submittedName>
        <fullName evidence="1">Uncharacterized protein</fullName>
    </submittedName>
</protein>
<keyword evidence="2" id="KW-1185">Reference proteome</keyword>
<evidence type="ECO:0000313" key="2">
    <source>
        <dbReference type="Proteomes" id="UP000242146"/>
    </source>
</evidence>
<accession>A0A1X2GF55</accession>
<organism evidence="1 2">
    <name type="scientific">Hesseltinella vesiculosa</name>
    <dbReference type="NCBI Taxonomy" id="101127"/>
    <lineage>
        <taxon>Eukaryota</taxon>
        <taxon>Fungi</taxon>
        <taxon>Fungi incertae sedis</taxon>
        <taxon>Mucoromycota</taxon>
        <taxon>Mucoromycotina</taxon>
        <taxon>Mucoromycetes</taxon>
        <taxon>Mucorales</taxon>
        <taxon>Cunninghamellaceae</taxon>
        <taxon>Hesseltinella</taxon>
    </lineage>
</organism>
<dbReference type="Proteomes" id="UP000242146">
    <property type="component" value="Unassembled WGS sequence"/>
</dbReference>
<sequence>MSFYTRTALAARRAATLRCRFFSSCRPIFEQQKPLDPFAFPWLMSNAPKRIEQYPYAKAPKGWDFMNILPRSVQLSLCRWVCERILTINTGDSYFPDQFLIGASLSTRKMLELISQFLTNPSEETLTPLQPLMTPELQQALLGSAQGCFGLRDHVNISIPQIYDCSVQNVWVRLGNPRASEQPRVYEVLHWMTMQVALKRQILEDQMESYVDFRSRVNQGLMEGVQVSVDAVIDADVRYMVTRPQGGDNGKEDIVLYDEGRRSLLVRFDSPTFEPANKMVSARDPETGEPVLDWQWRIGDIDQLLEQHRLPEKEE</sequence>
<proteinExistence type="predicted"/>
<reference evidence="1 2" key="1">
    <citation type="submission" date="2016-07" db="EMBL/GenBank/DDBJ databases">
        <title>Pervasive Adenine N6-methylation of Active Genes in Fungi.</title>
        <authorList>
            <consortium name="DOE Joint Genome Institute"/>
            <person name="Mondo S.J."/>
            <person name="Dannebaum R.O."/>
            <person name="Kuo R.C."/>
            <person name="Labutti K."/>
            <person name="Haridas S."/>
            <person name="Kuo A."/>
            <person name="Salamov A."/>
            <person name="Ahrendt S.R."/>
            <person name="Lipzen A."/>
            <person name="Sullivan W."/>
            <person name="Andreopoulos W.B."/>
            <person name="Clum A."/>
            <person name="Lindquist E."/>
            <person name="Daum C."/>
            <person name="Ramamoorthy G.K."/>
            <person name="Gryganskyi A."/>
            <person name="Culley D."/>
            <person name="Magnuson J.K."/>
            <person name="James T.Y."/>
            <person name="O'Malley M.A."/>
            <person name="Stajich J.E."/>
            <person name="Spatafora J.W."/>
            <person name="Visel A."/>
            <person name="Grigoriev I.V."/>
        </authorList>
    </citation>
    <scope>NUCLEOTIDE SEQUENCE [LARGE SCALE GENOMIC DNA]</scope>
    <source>
        <strain evidence="1 2">NRRL 3301</strain>
    </source>
</reference>
<evidence type="ECO:0000313" key="1">
    <source>
        <dbReference type="EMBL" id="ORX52381.1"/>
    </source>
</evidence>
<dbReference type="EMBL" id="MCGT01000018">
    <property type="protein sequence ID" value="ORX52381.1"/>
    <property type="molecule type" value="Genomic_DNA"/>
</dbReference>
<comment type="caution">
    <text evidence="1">The sequence shown here is derived from an EMBL/GenBank/DDBJ whole genome shotgun (WGS) entry which is preliminary data.</text>
</comment>
<gene>
    <name evidence="1" type="ORF">DM01DRAFT_1336752</name>
</gene>
<name>A0A1X2GF55_9FUNG</name>